<feature type="transmembrane region" description="Helical" evidence="3">
    <location>
        <begin position="492"/>
        <end position="510"/>
    </location>
</feature>
<sequence>MLIKDLFVWFREQIFTYNLFIPIEIDSENENQQIQQTNSNIKYQRYATRLYVPLFILIFYIISLIMFVSPQSRLITISGITPSKFNELRQNHGESLSCPCSNTTIVYKEFLSNSISFHPVCTSIFVTEQWIEGVYFENASAYLMMDFRSTASSQFALLSTLCKYCQKTINEVEINLENEIFLTNELYSEEEVQSQILKDVELVRLSTPIRSILSLLFLQTITQSNSFISALNTNAVIYVHYLQNRSKVSAGFTTYQNPKSPELSYLISTCQSINVTVPSGIYNVSYEQTADYRVFWPSFQPFFNPKPIVLINGFFSGCTPLDALLISSLDCLFNQTCLDYLPIYFRKLNQINSSLINVLSHSKQEKISLKENLNNLLIEEWITNINYSTYFEKCSPLKCFYTETNRMNYSYAITFLFSLYGGLVIILRLISMVLIKIFFQFKIYQVNIQINRNIIMRNIHKIIRWMKQLNIFRSVQQKTANDIKEQRLATKIYLLLLSGSFLILLLFTSLNSQMLTIYKMNPTLNEYKTFENFNFNSLQCPCTNTTISYSIFNSFNPVLHDVCSSSFVGSDWISMMIFLETLPEGIQWYGINAQQIRLLANLCEKANKTIADATNRFNHRLLFTLNALSEENFDILLNTTIQQLIQSLIFNFNLFINISLLFTQIDQPFTKPSDDYFTIDQQLSKLTIVMNSLTTDDNNQTRECICATNPSCTNEFSINGWKWYKYSGYKDQQSSLGTIRGMKEGCFTINSLLLSSFDCFYSNSCLSAVYSYVNSSYISKDTGIPWISLSSLVYNSKMSHFPPNTTFSKIIQQMFVEQWNPISSFDRYYNSCLPSYCTYSQMARTKNSIQVLIAVVSSIAGLTVASRLITLITIKIISKIFRPKAQRSIPTRLKPWIQMKNIVKNAIETIYNGIINLNIFPEEKFGKKLNQNQNYWIGQIATRLYLVILIIALIILIIYTIIQPQVLTKTIEKPSMKVFTTLFIKYNNTLQCPCSSISSMYKRYVTIQPTFHQICSSKFSSNDWRIKMTSNLSSDVSIYDKRDYRRYFSSHLQFLHGLCDLSIETVHDSIEQFLSSLYITTQLQPSNTFQTHIDSFVKQSQSSASIIVENFINLLRYVNHGNAIISTYESNYHYSLPKWYNSSLYLGFMALSSLAWSEAMVYDDECSCGLVLNCTSQAKFFEENSSENIGIKGLKIGCLPTEAFLSSTLECFYDQLCIESIQKQVNYVNETFISLTNSTRFLHNTLIIDLVNELFIETWSTTVNYSIYFDYCSPLYCSYTYIQQLNSFYTITLLLGLHRGISLILKWICPKLLYFLVKIYFSRKKRSNFVHSLRRNDISTTDFSRSTFKSSKIIRIPSSSDVASISPTTEQKTFSFNLLRFLCIILMIIVFISIAVIPPILYLQHQQDNPLIKATTQTDEQISQSDSNQTNTYSDTTITISSVSPCDVSFDLKYSYETGNSAWPKSLVSNDFNHDGYEDVAVVNYYSNNLGIFFGNGNGSLTRPSFYSTGLTSGPNLIACADLNNDNQNDLIVNNNYNYSVGIFFGNRDGTFQEQKQFLIEQIDLFALGDFNNDTHVDFAMINKTQVSVLLGNGDGTFQKEISSLFRINCSVSSATTNDFNHDHQLDLVLLCLEENILLILFGSNNGSFYSKSVLSNERNSRGFAILAKDFNADDLPDIAVVNSLTYDIGIFISKSNGTFEEVVVYSTGDSSRPTALVINDFNNDDYFDIAVANRNSHSIGIFLGIGDGTFMEQKEVFLNDETLPFAIHSTDLNNDGKMDLIIADMKMALDFIQQTFANISQQRNFANFGMSQFMAPPSRQNQHVENDSDNQSVESDEE</sequence>
<comment type="caution">
    <text evidence="4">The sequence shown here is derived from an EMBL/GenBank/DDBJ whole genome shotgun (WGS) entry which is preliminary data.</text>
</comment>
<name>A0A815UQC0_ADIRI</name>
<dbReference type="Proteomes" id="UP000663828">
    <property type="component" value="Unassembled WGS sequence"/>
</dbReference>
<evidence type="ECO:0000313" key="4">
    <source>
        <dbReference type="EMBL" id="CAF1522557.1"/>
    </source>
</evidence>
<keyword evidence="3" id="KW-1133">Transmembrane helix</keyword>
<keyword evidence="5" id="KW-1185">Reference proteome</keyword>
<dbReference type="PANTHER" id="PTHR46580">
    <property type="entry name" value="SENSOR KINASE-RELATED"/>
    <property type="match status" value="1"/>
</dbReference>
<feature type="region of interest" description="Disordered" evidence="2">
    <location>
        <begin position="1817"/>
        <end position="1839"/>
    </location>
</feature>
<feature type="transmembrane region" description="Helical" evidence="3">
    <location>
        <begin position="409"/>
        <end position="435"/>
    </location>
</feature>
<gene>
    <name evidence="4" type="ORF">XAT740_LOCUS40895</name>
</gene>
<protein>
    <submittedName>
        <fullName evidence="4">Uncharacterized protein</fullName>
    </submittedName>
</protein>
<feature type="compositionally biased region" description="Polar residues" evidence="2">
    <location>
        <begin position="1819"/>
        <end position="1839"/>
    </location>
</feature>
<dbReference type="Gene3D" id="2.130.10.130">
    <property type="entry name" value="Integrin alpha, N-terminal"/>
    <property type="match status" value="2"/>
</dbReference>
<feature type="transmembrane region" description="Helical" evidence="3">
    <location>
        <begin position="50"/>
        <end position="68"/>
    </location>
</feature>
<dbReference type="InterPro" id="IPR028994">
    <property type="entry name" value="Integrin_alpha_N"/>
</dbReference>
<feature type="transmembrane region" description="Helical" evidence="3">
    <location>
        <begin position="1381"/>
        <end position="1403"/>
    </location>
</feature>
<keyword evidence="1" id="KW-0732">Signal</keyword>
<evidence type="ECO:0000256" key="2">
    <source>
        <dbReference type="SAM" id="MobiDB-lite"/>
    </source>
</evidence>
<feature type="transmembrane region" description="Helical" evidence="3">
    <location>
        <begin position="944"/>
        <end position="962"/>
    </location>
</feature>
<dbReference type="InterPro" id="IPR013517">
    <property type="entry name" value="FG-GAP"/>
</dbReference>
<dbReference type="Pfam" id="PF13517">
    <property type="entry name" value="FG-GAP_3"/>
    <property type="match status" value="3"/>
</dbReference>
<feature type="transmembrane region" description="Helical" evidence="3">
    <location>
        <begin position="851"/>
        <end position="877"/>
    </location>
</feature>
<evidence type="ECO:0000256" key="3">
    <source>
        <dbReference type="SAM" id="Phobius"/>
    </source>
</evidence>
<feature type="transmembrane region" description="Helical" evidence="3">
    <location>
        <begin position="1288"/>
        <end position="1317"/>
    </location>
</feature>
<keyword evidence="3" id="KW-0472">Membrane</keyword>
<evidence type="ECO:0000256" key="1">
    <source>
        <dbReference type="ARBA" id="ARBA00022729"/>
    </source>
</evidence>
<organism evidence="4 5">
    <name type="scientific">Adineta ricciae</name>
    <name type="common">Rotifer</name>
    <dbReference type="NCBI Taxonomy" id="249248"/>
    <lineage>
        <taxon>Eukaryota</taxon>
        <taxon>Metazoa</taxon>
        <taxon>Spiralia</taxon>
        <taxon>Gnathifera</taxon>
        <taxon>Rotifera</taxon>
        <taxon>Eurotatoria</taxon>
        <taxon>Bdelloidea</taxon>
        <taxon>Adinetida</taxon>
        <taxon>Adinetidae</taxon>
        <taxon>Adineta</taxon>
    </lineage>
</organism>
<dbReference type="EMBL" id="CAJNOR010004710">
    <property type="protein sequence ID" value="CAF1522557.1"/>
    <property type="molecule type" value="Genomic_DNA"/>
</dbReference>
<dbReference type="SUPFAM" id="SSF69318">
    <property type="entry name" value="Integrin alpha N-terminal domain"/>
    <property type="match status" value="1"/>
</dbReference>
<accession>A0A815UQC0</accession>
<reference evidence="4" key="1">
    <citation type="submission" date="2021-02" db="EMBL/GenBank/DDBJ databases">
        <authorList>
            <person name="Nowell W R."/>
        </authorList>
    </citation>
    <scope>NUCLEOTIDE SEQUENCE</scope>
</reference>
<keyword evidence="3" id="KW-0812">Transmembrane</keyword>
<evidence type="ECO:0000313" key="5">
    <source>
        <dbReference type="Proteomes" id="UP000663828"/>
    </source>
</evidence>
<proteinExistence type="predicted"/>